<name>A0A1H7R1R0_STRJI</name>
<dbReference type="OrthoDB" id="7171245at2"/>
<accession>A0A1H7R1R0</accession>
<reference evidence="2" key="1">
    <citation type="submission" date="2016-10" db="EMBL/GenBank/DDBJ databases">
        <authorList>
            <person name="Varghese N."/>
        </authorList>
    </citation>
    <scope>NUCLEOTIDE SEQUENCE [LARGE SCALE GENOMIC DNA]</scope>
    <source>
        <strain evidence="2">DSM 45096 / BCRC 16803 / CGMCC 4.1857 / CIP 109030 / JCM 12277 / KCTC 19219 / NBRC 100920 / 33214</strain>
    </source>
</reference>
<dbReference type="AlphaFoldDB" id="A0A1H7R1R0"/>
<dbReference type="RefSeq" id="WP_042445716.1">
    <property type="nucleotide sequence ID" value="NZ_BBPN01000009.1"/>
</dbReference>
<protein>
    <recommendedName>
        <fullName evidence="3">DUF4034 domain-containing protein</fullName>
    </recommendedName>
</protein>
<dbReference type="eggNOG" id="COG0457">
    <property type="taxonomic scope" value="Bacteria"/>
</dbReference>
<sequence length="316" mass="34501">MPPAAPLPPPDFDIVSAHPEVGWLRQAAASGDWPSIRQYVASLPPGTDRTFVVKAVGEVAGVEHPLRQLVHAAPDDVLALTLLGTRLVEMGSEIRTAKGAEHVSREQFAAFHEHLRQAEPLLIRATALDPTFDPAWAERLSTAKGLQLGQNEARRRYDRLVAAHPGHFTGQARLLQQLCPKWGGNWDDAHAFAQECLRTAQPGSLNAGLLAELHLERWLDAGRGDKGAAYLRQPHVLAELVHAADCSVAHPAFRRTHGWVTVQGCFAALFALAGDQQRAAWHFRALGNLATSYPWGYLGNPAQSYTKYRDAALARG</sequence>
<proteinExistence type="predicted"/>
<evidence type="ECO:0008006" key="3">
    <source>
        <dbReference type="Google" id="ProtNLM"/>
    </source>
</evidence>
<dbReference type="EMBL" id="FOAZ01000009">
    <property type="protein sequence ID" value="SEL54176.1"/>
    <property type="molecule type" value="Genomic_DNA"/>
</dbReference>
<dbReference type="Proteomes" id="UP000183015">
    <property type="component" value="Unassembled WGS sequence"/>
</dbReference>
<evidence type="ECO:0000313" key="2">
    <source>
        <dbReference type="Proteomes" id="UP000183015"/>
    </source>
</evidence>
<gene>
    <name evidence="1" type="ORF">SAMN05414137_109331</name>
</gene>
<evidence type="ECO:0000313" key="1">
    <source>
        <dbReference type="EMBL" id="SEL54176.1"/>
    </source>
</evidence>
<keyword evidence="2" id="KW-1185">Reference proteome</keyword>
<organism evidence="1 2">
    <name type="scientific">Streptacidiphilus jiangxiensis</name>
    <dbReference type="NCBI Taxonomy" id="235985"/>
    <lineage>
        <taxon>Bacteria</taxon>
        <taxon>Bacillati</taxon>
        <taxon>Actinomycetota</taxon>
        <taxon>Actinomycetes</taxon>
        <taxon>Kitasatosporales</taxon>
        <taxon>Streptomycetaceae</taxon>
        <taxon>Streptacidiphilus</taxon>
    </lineage>
</organism>
<dbReference type="STRING" id="235985.SAMN05414137_109331"/>